<accession>A9UQ52</accession>
<dbReference type="Pfam" id="PF05721">
    <property type="entry name" value="PhyH"/>
    <property type="match status" value="1"/>
</dbReference>
<evidence type="ECO:0008006" key="6">
    <source>
        <dbReference type="Google" id="ProtNLM"/>
    </source>
</evidence>
<dbReference type="STRING" id="81824.A9UQ52"/>
<dbReference type="InParanoid" id="A9UQ52"/>
<comment type="cofactor">
    <cofactor evidence="1">
        <name>Fe cation</name>
        <dbReference type="ChEBI" id="CHEBI:24875"/>
    </cofactor>
</comment>
<dbReference type="RefSeq" id="XP_001742297.1">
    <property type="nucleotide sequence ID" value="XM_001742245.1"/>
</dbReference>
<sequence length="261" mass="29148">MRTAIEGEIARYDPAKEHTTIFSSNAETQNSNDYFLESGDKIRYFFEPGAIDDQGRIVVPTESAFNKIGHALHSLNPTFRKYTFDPRIVDIAADLGLNEPVVPQSMYIFKQPGIGGEVTSHQDSTFLYTTPLSTTGFWIPLQDCDRENGCLQMVPGSHHQGLLGDRRMVRSTNESGVLGTTFTGQYFAPPPEEFQACETPMGSLVIIHGSVVHRSDPNKSARSRHAYTFHAIESQDTVYASDNWLQYPEDKPFPRLVPESG</sequence>
<dbReference type="FunCoup" id="A9UQ52">
    <property type="interactions" value="135"/>
</dbReference>
<dbReference type="Proteomes" id="UP000001357">
    <property type="component" value="Unassembled WGS sequence"/>
</dbReference>
<dbReference type="EMBL" id="CH991543">
    <property type="protein sequence ID" value="EDQ92535.1"/>
    <property type="molecule type" value="Genomic_DNA"/>
</dbReference>
<dbReference type="PANTHER" id="PTHR20883">
    <property type="entry name" value="PHYTANOYL-COA DIOXYGENASE DOMAIN CONTAINING 1"/>
    <property type="match status" value="1"/>
</dbReference>
<organism evidence="4 5">
    <name type="scientific">Monosiga brevicollis</name>
    <name type="common">Choanoflagellate</name>
    <dbReference type="NCBI Taxonomy" id="81824"/>
    <lineage>
        <taxon>Eukaryota</taxon>
        <taxon>Choanoflagellata</taxon>
        <taxon>Craspedida</taxon>
        <taxon>Salpingoecidae</taxon>
        <taxon>Monosiga</taxon>
    </lineage>
</organism>
<keyword evidence="2" id="KW-0479">Metal-binding</keyword>
<dbReference type="PANTHER" id="PTHR20883:SF15">
    <property type="entry name" value="PHYTANOYL-COA DIOXYGENASE DOMAIN-CONTAINING PROTEIN 1"/>
    <property type="match status" value="1"/>
</dbReference>
<keyword evidence="3" id="KW-0408">Iron</keyword>
<evidence type="ECO:0000256" key="1">
    <source>
        <dbReference type="ARBA" id="ARBA00001962"/>
    </source>
</evidence>
<dbReference type="OMA" id="KYSEDNW"/>
<dbReference type="AlphaFoldDB" id="A9UQ52"/>
<evidence type="ECO:0000313" key="5">
    <source>
        <dbReference type="Proteomes" id="UP000001357"/>
    </source>
</evidence>
<evidence type="ECO:0000313" key="4">
    <source>
        <dbReference type="EMBL" id="EDQ92535.1"/>
    </source>
</evidence>
<keyword evidence="5" id="KW-1185">Reference proteome</keyword>
<gene>
    <name evidence="4" type="ORF">MONBRDRAFT_21059</name>
</gene>
<dbReference type="KEGG" id="mbr:MONBRDRAFT_21059"/>
<dbReference type="GO" id="GO:0046872">
    <property type="term" value="F:metal ion binding"/>
    <property type="evidence" value="ECO:0007669"/>
    <property type="project" value="UniProtKB-KW"/>
</dbReference>
<protein>
    <recommendedName>
        <fullName evidence="6">Phytanoyl-CoA dioxygenase</fullName>
    </recommendedName>
</protein>
<proteinExistence type="predicted"/>
<dbReference type="SUPFAM" id="SSF51197">
    <property type="entry name" value="Clavaminate synthase-like"/>
    <property type="match status" value="1"/>
</dbReference>
<name>A9UQ52_MONBE</name>
<dbReference type="Gene3D" id="2.60.120.620">
    <property type="entry name" value="q2cbj1_9rhob like domain"/>
    <property type="match status" value="1"/>
</dbReference>
<reference evidence="4 5" key="1">
    <citation type="journal article" date="2008" name="Nature">
        <title>The genome of the choanoflagellate Monosiga brevicollis and the origin of metazoans.</title>
        <authorList>
            <consortium name="JGI Sequencing"/>
            <person name="King N."/>
            <person name="Westbrook M.J."/>
            <person name="Young S.L."/>
            <person name="Kuo A."/>
            <person name="Abedin M."/>
            <person name="Chapman J."/>
            <person name="Fairclough S."/>
            <person name="Hellsten U."/>
            <person name="Isogai Y."/>
            <person name="Letunic I."/>
            <person name="Marr M."/>
            <person name="Pincus D."/>
            <person name="Putnam N."/>
            <person name="Rokas A."/>
            <person name="Wright K.J."/>
            <person name="Zuzow R."/>
            <person name="Dirks W."/>
            <person name="Good M."/>
            <person name="Goodstein D."/>
            <person name="Lemons D."/>
            <person name="Li W."/>
            <person name="Lyons J.B."/>
            <person name="Morris A."/>
            <person name="Nichols S."/>
            <person name="Richter D.J."/>
            <person name="Salamov A."/>
            <person name="Bork P."/>
            <person name="Lim W.A."/>
            <person name="Manning G."/>
            <person name="Miller W.T."/>
            <person name="McGinnis W."/>
            <person name="Shapiro H."/>
            <person name="Tjian R."/>
            <person name="Grigoriev I.V."/>
            <person name="Rokhsar D."/>
        </authorList>
    </citation>
    <scope>NUCLEOTIDE SEQUENCE [LARGE SCALE GENOMIC DNA]</scope>
    <source>
        <strain evidence="5">MX1 / ATCC 50154</strain>
    </source>
</reference>
<dbReference type="GeneID" id="5887845"/>
<dbReference type="InterPro" id="IPR008775">
    <property type="entry name" value="Phytyl_CoA_dOase-like"/>
</dbReference>
<evidence type="ECO:0000256" key="2">
    <source>
        <dbReference type="ARBA" id="ARBA00022723"/>
    </source>
</evidence>
<dbReference type="eggNOG" id="KOG3290">
    <property type="taxonomic scope" value="Eukaryota"/>
</dbReference>
<evidence type="ECO:0000256" key="3">
    <source>
        <dbReference type="ARBA" id="ARBA00023004"/>
    </source>
</evidence>